<evidence type="ECO:0000256" key="6">
    <source>
        <dbReference type="ARBA" id="ARBA00022990"/>
    </source>
</evidence>
<evidence type="ECO:0000256" key="7">
    <source>
        <dbReference type="NCBIfam" id="TIGR02188"/>
    </source>
</evidence>
<accession>A0A1I6E697</accession>
<keyword evidence="3" id="KW-0436">Ligase</keyword>
<keyword evidence="5" id="KW-0067">ATP-binding</keyword>
<dbReference type="InterPro" id="IPR032387">
    <property type="entry name" value="ACAS_N"/>
</dbReference>
<keyword evidence="12" id="KW-1185">Reference proteome</keyword>
<dbReference type="Pfam" id="PF16177">
    <property type="entry name" value="ACAS_N"/>
    <property type="match status" value="1"/>
</dbReference>
<evidence type="ECO:0000259" key="8">
    <source>
        <dbReference type="Pfam" id="PF00501"/>
    </source>
</evidence>
<dbReference type="Proteomes" id="UP000199584">
    <property type="component" value="Unassembled WGS sequence"/>
</dbReference>
<name>A0A1I6E697_9FIRM</name>
<dbReference type="NCBIfam" id="TIGR02188">
    <property type="entry name" value="Ac_CoA_lig_AcsA"/>
    <property type="match status" value="1"/>
</dbReference>
<sequence>MSEKHYAVHWQEEEYIYPPPSFVGQANLTDPSIFERFSLDNFPECFKEFADLLDWDQYWHTTLDTSDAPCWKWFVGGKLNASYNCVDRHLDKYKNKTAIHFVPEPEDEPIVHMTYQELYRRVNETAAVLRDFVGLKAGDRVTLHLPMTPELPITMLACARLGVIHSQVFAGFSGQACGERIWDSESRVLITIDGYYRSGKLLDHKVNGDQAVEVAKKLGQDVDKILVWRRYPGKYSSAAPMVEGRDYFMDDLVKQYRGKIVQPVSMPAEGILFLMYTSGSTGRPKGVQHSIGGYLSYVTWMSKNIQDIHPEDVYWCMADIGWITGHSFIVYGPLSAAASTVIFEGVPTYPDAGRVWRIAEELDVNIFHTSPTAIRQLRKAGPDEPAKYNYDFKHMTTVGEPIEPEVWRWYYNVVGKGRAAIVDTWWQTETGGFLCSTVPGLSPMKPGSAGPGVPGIHPVIFDDEGNEIKPGEGKAGNVCIRNPWPGQMQTIWKDRDRYVSTYYGKYNKDPNSKDWRDWPYMAGDAAVMSSDGYVRILGRVDDVINVAGHRLGTKEIESAALTVEEVAEAAVIAAKDEIKGTVPDLYVSLKPGYEASQELAVKISQAVSTVVGKIARPRSVHIVPDMPKTRSGKIMRRILASISNRGDVGDVTSLANPDVVEQIRRQVQS</sequence>
<evidence type="ECO:0000256" key="3">
    <source>
        <dbReference type="ARBA" id="ARBA00022598"/>
    </source>
</evidence>
<proteinExistence type="inferred from homology"/>
<dbReference type="GO" id="GO:0005524">
    <property type="term" value="F:ATP binding"/>
    <property type="evidence" value="ECO:0007669"/>
    <property type="project" value="UniProtKB-KW"/>
</dbReference>
<evidence type="ECO:0000256" key="4">
    <source>
        <dbReference type="ARBA" id="ARBA00022741"/>
    </source>
</evidence>
<dbReference type="EMBL" id="FOYM01000026">
    <property type="protein sequence ID" value="SFR13028.1"/>
    <property type="molecule type" value="Genomic_DNA"/>
</dbReference>
<protein>
    <recommendedName>
        <fullName evidence="2 7">Acetate--CoA ligase</fullName>
        <ecNumber evidence="2 7">6.2.1.1</ecNumber>
    </recommendedName>
</protein>
<evidence type="ECO:0000313" key="11">
    <source>
        <dbReference type="EMBL" id="SFR13028.1"/>
    </source>
</evidence>
<dbReference type="PANTHER" id="PTHR24095">
    <property type="entry name" value="ACETYL-COENZYME A SYNTHETASE"/>
    <property type="match status" value="1"/>
</dbReference>
<dbReference type="InterPro" id="IPR000873">
    <property type="entry name" value="AMP-dep_synth/lig_dom"/>
</dbReference>
<dbReference type="EC" id="6.2.1.1" evidence="2 7"/>
<comment type="similarity">
    <text evidence="1">Belongs to the ATP-dependent AMP-binding enzyme family.</text>
</comment>
<organism evidence="11 12">
    <name type="scientific">Desulfoscipio geothermicus DSM 3669</name>
    <dbReference type="NCBI Taxonomy" id="1121426"/>
    <lineage>
        <taxon>Bacteria</taxon>
        <taxon>Bacillati</taxon>
        <taxon>Bacillota</taxon>
        <taxon>Clostridia</taxon>
        <taxon>Eubacteriales</taxon>
        <taxon>Desulfallaceae</taxon>
        <taxon>Desulfoscipio</taxon>
    </lineage>
</organism>
<dbReference type="GO" id="GO:0003987">
    <property type="term" value="F:acetate-CoA ligase activity"/>
    <property type="evidence" value="ECO:0007669"/>
    <property type="project" value="UniProtKB-UniRule"/>
</dbReference>
<dbReference type="RefSeq" id="WP_245779791.1">
    <property type="nucleotide sequence ID" value="NZ_FOYM01000026.1"/>
</dbReference>
<dbReference type="Pfam" id="PF13193">
    <property type="entry name" value="AMP-binding_C"/>
    <property type="match status" value="1"/>
</dbReference>
<keyword evidence="4" id="KW-0547">Nucleotide-binding</keyword>
<dbReference type="SUPFAM" id="SSF56801">
    <property type="entry name" value="Acetyl-CoA synthetase-like"/>
    <property type="match status" value="1"/>
</dbReference>
<dbReference type="Gene3D" id="3.40.50.12780">
    <property type="entry name" value="N-terminal domain of ligase-like"/>
    <property type="match status" value="1"/>
</dbReference>
<gene>
    <name evidence="11" type="ORF">SAMN05660706_12657</name>
</gene>
<dbReference type="GO" id="GO:0016208">
    <property type="term" value="F:AMP binding"/>
    <property type="evidence" value="ECO:0007669"/>
    <property type="project" value="InterPro"/>
</dbReference>
<evidence type="ECO:0000256" key="1">
    <source>
        <dbReference type="ARBA" id="ARBA00006432"/>
    </source>
</evidence>
<dbReference type="PANTHER" id="PTHR24095:SF14">
    <property type="entry name" value="ACETYL-COENZYME A SYNTHETASE 1"/>
    <property type="match status" value="1"/>
</dbReference>
<dbReference type="NCBIfam" id="NF001208">
    <property type="entry name" value="PRK00174.1"/>
    <property type="match status" value="1"/>
</dbReference>
<dbReference type="InterPro" id="IPR020845">
    <property type="entry name" value="AMP-binding_CS"/>
</dbReference>
<keyword evidence="6" id="KW-0007">Acetylation</keyword>
<evidence type="ECO:0000259" key="10">
    <source>
        <dbReference type="Pfam" id="PF16177"/>
    </source>
</evidence>
<feature type="domain" description="Acetyl-coenzyme A synthetase N-terminal" evidence="10">
    <location>
        <begin position="36"/>
        <end position="85"/>
    </location>
</feature>
<dbReference type="AlphaFoldDB" id="A0A1I6E697"/>
<feature type="domain" description="AMP-binding enzyme C-terminal" evidence="9">
    <location>
        <begin position="555"/>
        <end position="633"/>
    </location>
</feature>
<dbReference type="InterPro" id="IPR045851">
    <property type="entry name" value="AMP-bd_C_sf"/>
</dbReference>
<dbReference type="PROSITE" id="PS00455">
    <property type="entry name" value="AMP_BINDING"/>
    <property type="match status" value="1"/>
</dbReference>
<dbReference type="InterPro" id="IPR025110">
    <property type="entry name" value="AMP-bd_C"/>
</dbReference>
<dbReference type="STRING" id="39060.SAMN05660706_12657"/>
<dbReference type="InterPro" id="IPR042099">
    <property type="entry name" value="ANL_N_sf"/>
</dbReference>
<evidence type="ECO:0000313" key="12">
    <source>
        <dbReference type="Proteomes" id="UP000199584"/>
    </source>
</evidence>
<dbReference type="GO" id="GO:0019427">
    <property type="term" value="P:acetyl-CoA biosynthetic process from acetate"/>
    <property type="evidence" value="ECO:0007669"/>
    <property type="project" value="UniProtKB-UniRule"/>
</dbReference>
<dbReference type="Pfam" id="PF00501">
    <property type="entry name" value="AMP-binding"/>
    <property type="match status" value="1"/>
</dbReference>
<feature type="domain" description="AMP-dependent synthetase/ligase" evidence="8">
    <location>
        <begin position="87"/>
        <end position="484"/>
    </location>
</feature>
<evidence type="ECO:0000259" key="9">
    <source>
        <dbReference type="Pfam" id="PF13193"/>
    </source>
</evidence>
<dbReference type="InterPro" id="IPR011904">
    <property type="entry name" value="Ac_CoA_lig"/>
</dbReference>
<evidence type="ECO:0000256" key="5">
    <source>
        <dbReference type="ARBA" id="ARBA00022840"/>
    </source>
</evidence>
<evidence type="ECO:0000256" key="2">
    <source>
        <dbReference type="ARBA" id="ARBA00013275"/>
    </source>
</evidence>
<reference evidence="12" key="1">
    <citation type="submission" date="2016-10" db="EMBL/GenBank/DDBJ databases">
        <authorList>
            <person name="Varghese N."/>
            <person name="Submissions S."/>
        </authorList>
    </citation>
    <scope>NUCLEOTIDE SEQUENCE [LARGE SCALE GENOMIC DNA]</scope>
    <source>
        <strain evidence="12">DSM 3669</strain>
    </source>
</reference>
<dbReference type="Gene3D" id="3.30.300.30">
    <property type="match status" value="1"/>
</dbReference>